<evidence type="ECO:0000313" key="5">
    <source>
        <dbReference type="Proteomes" id="UP000269708"/>
    </source>
</evidence>
<dbReference type="PRINTS" id="PR00368">
    <property type="entry name" value="FADPNR"/>
</dbReference>
<organism evidence="4 5">
    <name type="scientific">Vulcaniibacterium tengchongense</name>
    <dbReference type="NCBI Taxonomy" id="1273429"/>
    <lineage>
        <taxon>Bacteria</taxon>
        <taxon>Pseudomonadati</taxon>
        <taxon>Pseudomonadota</taxon>
        <taxon>Gammaproteobacteria</taxon>
        <taxon>Lysobacterales</taxon>
        <taxon>Lysobacteraceae</taxon>
        <taxon>Vulcaniibacterium</taxon>
    </lineage>
</organism>
<accession>A0A3N4VC32</accession>
<reference evidence="4 5" key="1">
    <citation type="submission" date="2018-11" db="EMBL/GenBank/DDBJ databases">
        <title>Genomic Encyclopedia of Type Strains, Phase IV (KMG-IV): sequencing the most valuable type-strain genomes for metagenomic binning, comparative biology and taxonomic classification.</title>
        <authorList>
            <person name="Goeker M."/>
        </authorList>
    </citation>
    <scope>NUCLEOTIDE SEQUENCE [LARGE SCALE GENOMIC DNA]</scope>
    <source>
        <strain evidence="4 5">DSM 25623</strain>
    </source>
</reference>
<sequence length="300" mass="31241">MPTDANPAFDVAVIGGSYAGLSAALQLARARRRVAVVDAGSPRNRFAAASHGFLTQDGRPPGEIAAEAKRQLLAYPTVHWRHGTATRAAGAADDFVATLDGGERIRARRLVLAFGIVDELPPIEGLRERWGRSVFHCPYCHGYELCRGRIGVIATGAMSLHQALMLPEWGEVTLFLDGAFEPDAGQRAALSTRGVGVESARVARVAGTATVELADGRRLAFDGLFVAPRMRPASAIAGQLGCALEEGPLGPCIRVDAVKATSVPGVFACGDAARMAGSVALAVGDGALAGVAAHRSLLFP</sequence>
<dbReference type="PANTHER" id="PTHR48105">
    <property type="entry name" value="THIOREDOXIN REDUCTASE 1-RELATED-RELATED"/>
    <property type="match status" value="1"/>
</dbReference>
<evidence type="ECO:0000256" key="2">
    <source>
        <dbReference type="ARBA" id="ARBA00023002"/>
    </source>
</evidence>
<comment type="caution">
    <text evidence="4">The sequence shown here is derived from an EMBL/GenBank/DDBJ whole genome shotgun (WGS) entry which is preliminary data.</text>
</comment>
<gene>
    <name evidence="4" type="ORF">EDC50_2496</name>
</gene>
<evidence type="ECO:0000313" key="4">
    <source>
        <dbReference type="EMBL" id="RPE77231.1"/>
    </source>
</evidence>
<dbReference type="Pfam" id="PF07992">
    <property type="entry name" value="Pyr_redox_2"/>
    <property type="match status" value="1"/>
</dbReference>
<name>A0A3N4VC32_9GAMM</name>
<dbReference type="InterPro" id="IPR036188">
    <property type="entry name" value="FAD/NAD-bd_sf"/>
</dbReference>
<dbReference type="Gene3D" id="3.50.50.60">
    <property type="entry name" value="FAD/NAD(P)-binding domain"/>
    <property type="match status" value="2"/>
</dbReference>
<dbReference type="InterPro" id="IPR023753">
    <property type="entry name" value="FAD/NAD-binding_dom"/>
</dbReference>
<dbReference type="InterPro" id="IPR050097">
    <property type="entry name" value="Ferredoxin-NADP_redctase_2"/>
</dbReference>
<keyword evidence="2" id="KW-0560">Oxidoreductase</keyword>
<evidence type="ECO:0000259" key="3">
    <source>
        <dbReference type="Pfam" id="PF07992"/>
    </source>
</evidence>
<dbReference type="AlphaFoldDB" id="A0A3N4VC32"/>
<dbReference type="EMBL" id="RKQN01000003">
    <property type="protein sequence ID" value="RPE77231.1"/>
    <property type="molecule type" value="Genomic_DNA"/>
</dbReference>
<dbReference type="OrthoDB" id="9786503at2"/>
<evidence type="ECO:0000256" key="1">
    <source>
        <dbReference type="ARBA" id="ARBA00022630"/>
    </source>
</evidence>
<dbReference type="PRINTS" id="PR00469">
    <property type="entry name" value="PNDRDTASEII"/>
</dbReference>
<dbReference type="SUPFAM" id="SSF51905">
    <property type="entry name" value="FAD/NAD(P)-binding domain"/>
    <property type="match status" value="1"/>
</dbReference>
<protein>
    <submittedName>
        <fullName evidence="4">Thioredoxin reductase</fullName>
    </submittedName>
</protein>
<keyword evidence="5" id="KW-1185">Reference proteome</keyword>
<dbReference type="RefSeq" id="WP_123770808.1">
    <property type="nucleotide sequence ID" value="NZ_RKQN01000003.1"/>
</dbReference>
<feature type="domain" description="FAD/NAD(P)-binding" evidence="3">
    <location>
        <begin position="9"/>
        <end position="284"/>
    </location>
</feature>
<proteinExistence type="predicted"/>
<dbReference type="GO" id="GO:0016491">
    <property type="term" value="F:oxidoreductase activity"/>
    <property type="evidence" value="ECO:0007669"/>
    <property type="project" value="UniProtKB-KW"/>
</dbReference>
<keyword evidence="1" id="KW-0285">Flavoprotein</keyword>
<dbReference type="Proteomes" id="UP000269708">
    <property type="component" value="Unassembled WGS sequence"/>
</dbReference>